<dbReference type="InterPro" id="IPR004333">
    <property type="entry name" value="SBP_dom"/>
</dbReference>
<keyword evidence="2 4" id="KW-0863">Zinc-finger</keyword>
<accession>A0A8T0X063</accession>
<dbReference type="EMBL" id="CM029038">
    <property type="protein sequence ID" value="KAG2648899.1"/>
    <property type="molecule type" value="Genomic_DNA"/>
</dbReference>
<keyword evidence="8" id="KW-1185">Reference proteome</keyword>
<dbReference type="GO" id="GO:0005634">
    <property type="term" value="C:nucleus"/>
    <property type="evidence" value="ECO:0007669"/>
    <property type="project" value="InterPro"/>
</dbReference>
<keyword evidence="3" id="KW-0862">Zinc</keyword>
<feature type="region of interest" description="Disordered" evidence="5">
    <location>
        <begin position="311"/>
        <end position="331"/>
    </location>
</feature>
<sequence length="450" mass="47418">MASSSRLMMMSTNTMAGLTNDVDFSFGAMQAQPFAGFDAGAMAMPSVERPPLLQHHHNSHLYDIFDLAAAGFPFQEPGLLPPTSLPLPPSMEMAMPPSPLQMPLPAGVLTAAEVYPFGGAGGTAAAAAFLKREDGHHQLADAGGGGGGTIGLNLGRRTYFSPADVLAVDRLLARSRLGGGVGLGIGVLGLRLGAAHHHHHQQPPRCQGEGCKADLSAAKHYHRRHKVCEYHAKAATVAAAGKQQRFCQQCSRFHVLAEFDDAKRSCRKRLTEHNRRRRKPAGAQGKDSPPPPPKRAADTCIISTSYSSDHHKSASATAEVKSTALSPTNGSGGVSCLDAVDNGHTSSAAAPTALSLAALPPLHDEEKDGGSGLDSMLMRQVQVRDDHDDDDHRRFMTSLAMQQQEHQHDGGSGGHGGHDGVGGGGNILSCPPVSDHRNGGCNGFFEMDFI</sequence>
<evidence type="ECO:0000256" key="2">
    <source>
        <dbReference type="ARBA" id="ARBA00022771"/>
    </source>
</evidence>
<proteinExistence type="predicted"/>
<gene>
    <name evidence="7" type="ORF">PVAP13_1NG071900</name>
</gene>
<dbReference type="Pfam" id="PF03110">
    <property type="entry name" value="SBP"/>
    <property type="match status" value="1"/>
</dbReference>
<dbReference type="SUPFAM" id="SSF103612">
    <property type="entry name" value="SBT domain"/>
    <property type="match status" value="1"/>
</dbReference>
<protein>
    <recommendedName>
        <fullName evidence="6">SBP-type domain-containing protein</fullName>
    </recommendedName>
</protein>
<feature type="domain" description="SBP-type" evidence="6">
    <location>
        <begin position="203"/>
        <end position="280"/>
    </location>
</feature>
<dbReference type="Gene3D" id="4.10.1100.10">
    <property type="entry name" value="Transcription factor, SBP-box domain"/>
    <property type="match status" value="1"/>
</dbReference>
<feature type="compositionally biased region" description="Gly residues" evidence="5">
    <location>
        <begin position="410"/>
        <end position="426"/>
    </location>
</feature>
<evidence type="ECO:0000259" key="6">
    <source>
        <dbReference type="PROSITE" id="PS51141"/>
    </source>
</evidence>
<name>A0A8T0X063_PANVG</name>
<comment type="caution">
    <text evidence="7">The sequence shown here is derived from an EMBL/GenBank/DDBJ whole genome shotgun (WGS) entry which is preliminary data.</text>
</comment>
<dbReference type="InterPro" id="IPR044817">
    <property type="entry name" value="SBP-like"/>
</dbReference>
<dbReference type="GO" id="GO:0008270">
    <property type="term" value="F:zinc ion binding"/>
    <property type="evidence" value="ECO:0007669"/>
    <property type="project" value="UniProtKB-KW"/>
</dbReference>
<dbReference type="PANTHER" id="PTHR31251">
    <property type="entry name" value="SQUAMOSA PROMOTER-BINDING-LIKE PROTEIN 4"/>
    <property type="match status" value="1"/>
</dbReference>
<evidence type="ECO:0000313" key="7">
    <source>
        <dbReference type="EMBL" id="KAG2648899.1"/>
    </source>
</evidence>
<reference evidence="7 8" key="1">
    <citation type="submission" date="2020-05" db="EMBL/GenBank/DDBJ databases">
        <title>WGS assembly of Panicum virgatum.</title>
        <authorList>
            <person name="Lovell J.T."/>
            <person name="Jenkins J."/>
            <person name="Shu S."/>
            <person name="Juenger T.E."/>
            <person name="Schmutz J."/>
        </authorList>
    </citation>
    <scope>NUCLEOTIDE SEQUENCE [LARGE SCALE GENOMIC DNA]</scope>
    <source>
        <strain evidence="8">cv. AP13</strain>
    </source>
</reference>
<evidence type="ECO:0000313" key="8">
    <source>
        <dbReference type="Proteomes" id="UP000823388"/>
    </source>
</evidence>
<dbReference type="PANTHER" id="PTHR31251:SF169">
    <property type="entry name" value="SQUAMOSA PROMOTER-BINDING-LIKE PROTEIN 8"/>
    <property type="match status" value="1"/>
</dbReference>
<dbReference type="Proteomes" id="UP000823388">
    <property type="component" value="Chromosome 1N"/>
</dbReference>
<dbReference type="PROSITE" id="PS51141">
    <property type="entry name" value="ZF_SBP"/>
    <property type="match status" value="1"/>
</dbReference>
<feature type="region of interest" description="Disordered" evidence="5">
    <location>
        <begin position="269"/>
        <end position="298"/>
    </location>
</feature>
<dbReference type="OrthoDB" id="652226at2759"/>
<feature type="region of interest" description="Disordered" evidence="5">
    <location>
        <begin position="401"/>
        <end position="428"/>
    </location>
</feature>
<organism evidence="7 8">
    <name type="scientific">Panicum virgatum</name>
    <name type="common">Blackwell switchgrass</name>
    <dbReference type="NCBI Taxonomy" id="38727"/>
    <lineage>
        <taxon>Eukaryota</taxon>
        <taxon>Viridiplantae</taxon>
        <taxon>Streptophyta</taxon>
        <taxon>Embryophyta</taxon>
        <taxon>Tracheophyta</taxon>
        <taxon>Spermatophyta</taxon>
        <taxon>Magnoliopsida</taxon>
        <taxon>Liliopsida</taxon>
        <taxon>Poales</taxon>
        <taxon>Poaceae</taxon>
        <taxon>PACMAD clade</taxon>
        <taxon>Panicoideae</taxon>
        <taxon>Panicodae</taxon>
        <taxon>Paniceae</taxon>
        <taxon>Panicinae</taxon>
        <taxon>Panicum</taxon>
        <taxon>Panicum sect. Hiantes</taxon>
    </lineage>
</organism>
<keyword evidence="1" id="KW-0479">Metal-binding</keyword>
<evidence type="ECO:0000256" key="1">
    <source>
        <dbReference type="ARBA" id="ARBA00022723"/>
    </source>
</evidence>
<evidence type="ECO:0000256" key="5">
    <source>
        <dbReference type="SAM" id="MobiDB-lite"/>
    </source>
</evidence>
<dbReference type="GO" id="GO:0003677">
    <property type="term" value="F:DNA binding"/>
    <property type="evidence" value="ECO:0007669"/>
    <property type="project" value="InterPro"/>
</dbReference>
<evidence type="ECO:0000256" key="3">
    <source>
        <dbReference type="ARBA" id="ARBA00022833"/>
    </source>
</evidence>
<dbReference type="AlphaFoldDB" id="A0A8T0X063"/>
<evidence type="ECO:0000256" key="4">
    <source>
        <dbReference type="PROSITE-ProRule" id="PRU00470"/>
    </source>
</evidence>
<dbReference type="InterPro" id="IPR036893">
    <property type="entry name" value="SBP_sf"/>
</dbReference>